<dbReference type="Proteomes" id="UP001619887">
    <property type="component" value="Unassembled WGS sequence"/>
</dbReference>
<reference evidence="2 3" key="1">
    <citation type="journal article" date="2022" name="G3 (Bethesda)">
        <title>Evaluating Illumina-, Nanopore-, and PacBio-based genome assembly strategies with the bald notothen, Trematomus borchgrevinki.</title>
        <authorList>
            <person name="Rayamajhi N."/>
            <person name="Cheng C.C."/>
            <person name="Catchen J.M."/>
        </authorList>
    </citation>
    <scope>NUCLEOTIDE SEQUENCE [LARGE SCALE GENOMIC DNA]</scope>
    <source>
        <strain evidence="2">AGRC-2024</strain>
    </source>
</reference>
<name>A0ABD2FNI5_PAGBO</name>
<accession>A0ABD2FNI5</accession>
<proteinExistence type="predicted"/>
<keyword evidence="3" id="KW-1185">Reference proteome</keyword>
<evidence type="ECO:0000256" key="1">
    <source>
        <dbReference type="SAM" id="MobiDB-lite"/>
    </source>
</evidence>
<dbReference type="EMBL" id="JBIYXZ010002089">
    <property type="protein sequence ID" value="KAL3043145.1"/>
    <property type="molecule type" value="Genomic_DNA"/>
</dbReference>
<comment type="caution">
    <text evidence="2">The sequence shown here is derived from an EMBL/GenBank/DDBJ whole genome shotgun (WGS) entry which is preliminary data.</text>
</comment>
<feature type="compositionally biased region" description="Basic and acidic residues" evidence="1">
    <location>
        <begin position="7"/>
        <end position="22"/>
    </location>
</feature>
<evidence type="ECO:0000313" key="3">
    <source>
        <dbReference type="Proteomes" id="UP001619887"/>
    </source>
</evidence>
<feature type="compositionally biased region" description="Basic residues" evidence="1">
    <location>
        <begin position="23"/>
        <end position="43"/>
    </location>
</feature>
<gene>
    <name evidence="2" type="ORF">OYC64_020959</name>
</gene>
<feature type="region of interest" description="Disordered" evidence="1">
    <location>
        <begin position="1"/>
        <end position="68"/>
    </location>
</feature>
<reference evidence="2 3" key="2">
    <citation type="journal article" date="2024" name="G3 (Bethesda)">
        <title>The genome of the cryopelagic Antarctic bald notothen, Trematomus borchgrevinki.</title>
        <authorList>
            <person name="Rayamajhi N."/>
            <person name="Rivera-Colon A.G."/>
            <person name="Minhas B.F."/>
            <person name="Cheng C.C."/>
            <person name="Catchen J.M."/>
        </authorList>
    </citation>
    <scope>NUCLEOTIDE SEQUENCE [LARGE SCALE GENOMIC DNA]</scope>
    <source>
        <strain evidence="2">AGRC-2024</strain>
    </source>
</reference>
<sequence>MNADQLFTDRAEGQRNTETLEKKHFKTAARKRTRKRTRKRRFGHGSDDEDEYRRRSMRGRKERTQETR</sequence>
<dbReference type="AlphaFoldDB" id="A0ABD2FNI5"/>
<evidence type="ECO:0000313" key="2">
    <source>
        <dbReference type="EMBL" id="KAL3043145.1"/>
    </source>
</evidence>
<organism evidence="2 3">
    <name type="scientific">Pagothenia borchgrevinki</name>
    <name type="common">Bald rockcod</name>
    <name type="synonym">Trematomus borchgrevinki</name>
    <dbReference type="NCBI Taxonomy" id="8213"/>
    <lineage>
        <taxon>Eukaryota</taxon>
        <taxon>Metazoa</taxon>
        <taxon>Chordata</taxon>
        <taxon>Craniata</taxon>
        <taxon>Vertebrata</taxon>
        <taxon>Euteleostomi</taxon>
        <taxon>Actinopterygii</taxon>
        <taxon>Neopterygii</taxon>
        <taxon>Teleostei</taxon>
        <taxon>Neoteleostei</taxon>
        <taxon>Acanthomorphata</taxon>
        <taxon>Eupercaria</taxon>
        <taxon>Perciformes</taxon>
        <taxon>Notothenioidei</taxon>
        <taxon>Nototheniidae</taxon>
        <taxon>Pagothenia</taxon>
    </lineage>
</organism>
<protein>
    <submittedName>
        <fullName evidence="2">Uncharacterized protein</fullName>
    </submittedName>
</protein>